<feature type="region of interest" description="Disordered" evidence="5">
    <location>
        <begin position="22"/>
        <end position="49"/>
    </location>
</feature>
<evidence type="ECO:0000256" key="5">
    <source>
        <dbReference type="SAM" id="MobiDB-lite"/>
    </source>
</evidence>
<protein>
    <submittedName>
        <fullName evidence="6">Uncharacterized protein</fullName>
    </submittedName>
</protein>
<sequence>MPTGTRRNRILRAVTSISKSTPYSVVPSTRSKRQLGGNSNKSGFFKTAQDPSDQYQIQVTKDGSMITAVPIAAVEKSSHNLRSSPILFSDARALSDGPVVSQQIVSKKQWSRQGLLEARGKQRVKLKNRSDGYKKSNSSMSIPFKPVNKSSSSGGQRKEKRREKVRWDLTQLNSEERKQPHSLKAGQLFSEKRDDESFSSFPILSPTHKFDDSGSSMRQTGPVAQNGHVAMHKPKSSGNEPTQSKAQSSNLNPSNTFQSLLQQRIAEIQQEKAQLLQSISKKEMIERTLISAIDENVIKNRKRIDTLNQELEEIQWHLSLSPKDGERKMLNGSSAVAAAAAAAAAAGAKQSTTASTPRGNISPTQSVGDPSLTMIDSATGSILSARDEKRMLMKKSPIVTGLDPPARPSPVHPAKKQVDPTGPRISNLLHGDELPLGFHDLSLQQMPIRPIRPVPKHLGNVQRGRQSGVRPQQNASVYARQQQQQRASTLQRRPNNPLPSRSRIRSAFRNTANKRGLKKNVHFNLPDEESVELKFVKNDSPSVDDFNVPLQHAPLGNFAPGTNNGNHSNYDDEIRSPSQVDQVDDQSWQGSQYDVDTYDEATGALISSEHYDTFQWRDNNHHIVNSEHYSSENHHHAYGTEPQSSSAFKQYHRNSGVSSNSVESDPDLSFIHAVAAVVIQTAVRRYLAEIRAMERLYAVQVIQTTICQWMARQTDPNLHAYRVVRKEVSHMPSPVRPATPTKMKRVVFLDQQSEVYHCNAINIQRCWRGWWAREGIEVDHYAAGQIQRVFRGWWQREALEVDRYSAIEIQRVIRGYLGRMSYIYDLYCVIVAQSVARRYLAFYESAIRLANVLYIQAIYRGYRVRSQLMRYVLQGQEVAATMIQSQYRSYDAQMNFINTLADILICQSVARRWLTLRKLKPVKLQYSYHHGIRRQQQVAYNIHNNSSLSRAIQNLQHYPVPRQHLMEQNGSTPTWRNSPMHPSPSRSPSNRPPRRQESNIRPDNHRPEYPPHREHQPDGFDTFNRGGSEEWYDGNKSEASEMLTNWKRRSSRSTNS</sequence>
<reference evidence="6 7" key="1">
    <citation type="submission" date="2024-10" db="EMBL/GenBank/DDBJ databases">
        <title>Updated reference genomes for cyclostephanoid diatoms.</title>
        <authorList>
            <person name="Roberts W.R."/>
            <person name="Alverson A.J."/>
        </authorList>
    </citation>
    <scope>NUCLEOTIDE SEQUENCE [LARGE SCALE GENOMIC DNA]</scope>
    <source>
        <strain evidence="6 7">AJA010-31</strain>
    </source>
</reference>
<dbReference type="PROSITE" id="PS50096">
    <property type="entry name" value="IQ"/>
    <property type="match status" value="2"/>
</dbReference>
<dbReference type="GO" id="GO:0005516">
    <property type="term" value="F:calmodulin binding"/>
    <property type="evidence" value="ECO:0007669"/>
    <property type="project" value="UniProtKB-KW"/>
</dbReference>
<dbReference type="Pfam" id="PF00612">
    <property type="entry name" value="IQ"/>
    <property type="match status" value="4"/>
</dbReference>
<evidence type="ECO:0000256" key="1">
    <source>
        <dbReference type="ARBA" id="ARBA00004496"/>
    </source>
</evidence>
<comment type="caution">
    <text evidence="6">The sequence shown here is derived from an EMBL/GenBank/DDBJ whole genome shotgun (WGS) entry which is preliminary data.</text>
</comment>
<keyword evidence="2" id="KW-0963">Cytoplasm</keyword>
<feature type="region of interest" description="Disordered" evidence="5">
    <location>
        <begin position="452"/>
        <end position="523"/>
    </location>
</feature>
<accession>A0ABD3N3M7</accession>
<dbReference type="AlphaFoldDB" id="A0ABD3N3M7"/>
<feature type="region of interest" description="Disordered" evidence="5">
    <location>
        <begin position="966"/>
        <end position="1056"/>
    </location>
</feature>
<evidence type="ECO:0000313" key="7">
    <source>
        <dbReference type="Proteomes" id="UP001530400"/>
    </source>
</evidence>
<evidence type="ECO:0000313" key="6">
    <source>
        <dbReference type="EMBL" id="KAL3769928.1"/>
    </source>
</evidence>
<name>A0ABD3N3M7_9STRA</name>
<feature type="compositionally biased region" description="Polar residues" evidence="5">
    <location>
        <begin position="966"/>
        <end position="975"/>
    </location>
</feature>
<keyword evidence="4" id="KW-0112">Calmodulin-binding</keyword>
<feature type="compositionally biased region" description="Basic and acidic residues" evidence="5">
    <location>
        <begin position="994"/>
        <end position="1018"/>
    </location>
</feature>
<feature type="compositionally biased region" description="Polar residues" evidence="5">
    <location>
        <begin position="213"/>
        <end position="223"/>
    </location>
</feature>
<proteinExistence type="predicted"/>
<dbReference type="GO" id="GO:0005737">
    <property type="term" value="C:cytoplasm"/>
    <property type="evidence" value="ECO:0007669"/>
    <property type="project" value="UniProtKB-SubCell"/>
</dbReference>
<gene>
    <name evidence="6" type="ORF">ACHAWO_001876</name>
</gene>
<feature type="compositionally biased region" description="Basic residues" evidence="5">
    <location>
        <begin position="1046"/>
        <end position="1056"/>
    </location>
</feature>
<dbReference type="InterPro" id="IPR000048">
    <property type="entry name" value="IQ_motif_EF-hand-BS"/>
</dbReference>
<dbReference type="Gene3D" id="1.20.5.190">
    <property type="match status" value="2"/>
</dbReference>
<dbReference type="EMBL" id="JALLPJ020001322">
    <property type="protein sequence ID" value="KAL3769928.1"/>
    <property type="molecule type" value="Genomic_DNA"/>
</dbReference>
<keyword evidence="3" id="KW-0677">Repeat</keyword>
<dbReference type="SMART" id="SM00015">
    <property type="entry name" value="IQ"/>
    <property type="match status" value="7"/>
</dbReference>
<evidence type="ECO:0000256" key="3">
    <source>
        <dbReference type="ARBA" id="ARBA00022737"/>
    </source>
</evidence>
<keyword evidence="7" id="KW-1185">Reference proteome</keyword>
<organism evidence="6 7">
    <name type="scientific">Cyclotella atomus</name>
    <dbReference type="NCBI Taxonomy" id="382360"/>
    <lineage>
        <taxon>Eukaryota</taxon>
        <taxon>Sar</taxon>
        <taxon>Stramenopiles</taxon>
        <taxon>Ochrophyta</taxon>
        <taxon>Bacillariophyta</taxon>
        <taxon>Coscinodiscophyceae</taxon>
        <taxon>Thalassiosirophycidae</taxon>
        <taxon>Stephanodiscales</taxon>
        <taxon>Stephanodiscaceae</taxon>
        <taxon>Cyclotella</taxon>
    </lineage>
</organism>
<feature type="region of interest" description="Disordered" evidence="5">
    <location>
        <begin position="349"/>
        <end position="374"/>
    </location>
</feature>
<dbReference type="PANTHER" id="PTHR22706">
    <property type="entry name" value="ASSEMBLY FACTOR FOR SPINDLE MICROTUBULES"/>
    <property type="match status" value="1"/>
</dbReference>
<evidence type="ECO:0000256" key="2">
    <source>
        <dbReference type="ARBA" id="ARBA00022490"/>
    </source>
</evidence>
<dbReference type="Proteomes" id="UP001530400">
    <property type="component" value="Unassembled WGS sequence"/>
</dbReference>
<feature type="region of interest" description="Disordered" evidence="5">
    <location>
        <begin position="121"/>
        <end position="254"/>
    </location>
</feature>
<dbReference type="InterPro" id="IPR051185">
    <property type="entry name" value="ASPM"/>
</dbReference>
<comment type="subcellular location">
    <subcellularLocation>
        <location evidence="1">Cytoplasm</location>
    </subcellularLocation>
</comment>
<feature type="region of interest" description="Disordered" evidence="5">
    <location>
        <begin position="556"/>
        <end position="586"/>
    </location>
</feature>
<feature type="compositionally biased region" description="Low complexity" evidence="5">
    <location>
        <begin position="472"/>
        <end position="501"/>
    </location>
</feature>
<feature type="compositionally biased region" description="Low complexity" evidence="5">
    <location>
        <begin position="976"/>
        <end position="989"/>
    </location>
</feature>
<feature type="region of interest" description="Disordered" evidence="5">
    <location>
        <begin position="398"/>
        <end position="430"/>
    </location>
</feature>
<feature type="compositionally biased region" description="Polar residues" evidence="5">
    <location>
        <begin position="236"/>
        <end position="254"/>
    </location>
</feature>
<evidence type="ECO:0000256" key="4">
    <source>
        <dbReference type="ARBA" id="ARBA00022860"/>
    </source>
</evidence>
<dbReference type="PANTHER" id="PTHR22706:SF1">
    <property type="entry name" value="ASSEMBLY FACTOR FOR SPINDLE MICROTUBULES"/>
    <property type="match status" value="1"/>
</dbReference>